<protein>
    <submittedName>
        <fullName evidence="2">Uncharacterized protein</fullName>
    </submittedName>
</protein>
<dbReference type="Proteomes" id="UP000243629">
    <property type="component" value="Unassembled WGS sequence"/>
</dbReference>
<keyword evidence="1" id="KW-0472">Membrane</keyword>
<evidence type="ECO:0000256" key="1">
    <source>
        <dbReference type="SAM" id="Phobius"/>
    </source>
</evidence>
<evidence type="ECO:0000313" key="3">
    <source>
        <dbReference type="Proteomes" id="UP000243629"/>
    </source>
</evidence>
<dbReference type="OrthoDB" id="7907428at2"/>
<keyword evidence="1" id="KW-1133">Transmembrane helix</keyword>
<proteinExistence type="predicted"/>
<gene>
    <name evidence="2" type="ORF">SAMN05216217_102202</name>
</gene>
<name>A0A1I4P9X4_9GAMM</name>
<organism evidence="2 3">
    <name type="scientific">Halopseudomonas yangmingensis</name>
    <dbReference type="NCBI Taxonomy" id="1720063"/>
    <lineage>
        <taxon>Bacteria</taxon>
        <taxon>Pseudomonadati</taxon>
        <taxon>Pseudomonadota</taxon>
        <taxon>Gammaproteobacteria</taxon>
        <taxon>Pseudomonadales</taxon>
        <taxon>Pseudomonadaceae</taxon>
        <taxon>Halopseudomonas</taxon>
    </lineage>
</organism>
<sequence>MKFLSILRVVAFYLLAVLLASVLGSLVQTQFNLAALQLIDTQIPLAVRLQTSIHDLLGFAPLFAVMVAVTLLLALPAAEGLGRIFRPWRGTLYFLAGAVGIKVAFDIADWLLPMPVFIAATRGVGGLLAMMVAVGIGSAVFARLTRPKKRKGLRVLG</sequence>
<dbReference type="STRING" id="1720063.SAMN05216217_102202"/>
<feature type="transmembrane region" description="Helical" evidence="1">
    <location>
        <begin position="124"/>
        <end position="144"/>
    </location>
</feature>
<dbReference type="EMBL" id="FOUI01000002">
    <property type="protein sequence ID" value="SFM24588.1"/>
    <property type="molecule type" value="Genomic_DNA"/>
</dbReference>
<keyword evidence="3" id="KW-1185">Reference proteome</keyword>
<evidence type="ECO:0000313" key="2">
    <source>
        <dbReference type="EMBL" id="SFM24588.1"/>
    </source>
</evidence>
<feature type="transmembrane region" description="Helical" evidence="1">
    <location>
        <begin position="90"/>
        <end position="112"/>
    </location>
</feature>
<keyword evidence="1" id="KW-0812">Transmembrane</keyword>
<dbReference type="RefSeq" id="WP_093472673.1">
    <property type="nucleotide sequence ID" value="NZ_FOUI01000002.1"/>
</dbReference>
<accession>A0A1I4P9X4</accession>
<reference evidence="3" key="1">
    <citation type="submission" date="2016-10" db="EMBL/GenBank/DDBJ databases">
        <authorList>
            <person name="Varghese N."/>
            <person name="Submissions S."/>
        </authorList>
    </citation>
    <scope>NUCLEOTIDE SEQUENCE [LARGE SCALE GENOMIC DNA]</scope>
    <source>
        <strain evidence="3">DSM 24213</strain>
    </source>
</reference>
<feature type="transmembrane region" description="Helical" evidence="1">
    <location>
        <begin position="56"/>
        <end position="78"/>
    </location>
</feature>
<dbReference type="AlphaFoldDB" id="A0A1I4P9X4"/>